<feature type="compositionally biased region" description="Acidic residues" evidence="6">
    <location>
        <begin position="134"/>
        <end position="149"/>
    </location>
</feature>
<feature type="region of interest" description="Disordered" evidence="6">
    <location>
        <begin position="113"/>
        <end position="164"/>
    </location>
</feature>
<dbReference type="GO" id="GO:0006355">
    <property type="term" value="P:regulation of DNA-templated transcription"/>
    <property type="evidence" value="ECO:0007669"/>
    <property type="project" value="UniProtKB-ARBA"/>
</dbReference>
<dbReference type="PANTHER" id="PTHR21654:SF7">
    <property type="entry name" value="HOMEODOMAIN-LIKE SUPERFAMILY PROTEIN"/>
    <property type="match status" value="1"/>
</dbReference>
<evidence type="ECO:0000259" key="7">
    <source>
        <dbReference type="PROSITE" id="PS50090"/>
    </source>
</evidence>
<organism evidence="8">
    <name type="scientific">Fagus sylvatica</name>
    <name type="common">Beechnut</name>
    <dbReference type="NCBI Taxonomy" id="28930"/>
    <lineage>
        <taxon>Eukaryota</taxon>
        <taxon>Viridiplantae</taxon>
        <taxon>Streptophyta</taxon>
        <taxon>Embryophyta</taxon>
        <taxon>Tracheophyta</taxon>
        <taxon>Spermatophyta</taxon>
        <taxon>Magnoliopsida</taxon>
        <taxon>eudicotyledons</taxon>
        <taxon>Gunneridae</taxon>
        <taxon>Pentapetalae</taxon>
        <taxon>rosids</taxon>
        <taxon>fabids</taxon>
        <taxon>Fagales</taxon>
        <taxon>Fagaceae</taxon>
        <taxon>Fagus</taxon>
    </lineage>
</organism>
<keyword evidence="2" id="KW-0805">Transcription regulation</keyword>
<dbReference type="Gene3D" id="1.10.10.60">
    <property type="entry name" value="Homeodomain-like"/>
    <property type="match status" value="1"/>
</dbReference>
<dbReference type="CDD" id="cd12203">
    <property type="entry name" value="GT1"/>
    <property type="match status" value="1"/>
</dbReference>
<reference evidence="8" key="1">
    <citation type="submission" date="2018-02" db="EMBL/GenBank/DDBJ databases">
        <authorList>
            <person name="Cohen D.B."/>
            <person name="Kent A.D."/>
        </authorList>
    </citation>
    <scope>NUCLEOTIDE SEQUENCE</scope>
</reference>
<keyword evidence="4" id="KW-0804">Transcription</keyword>
<comment type="subcellular location">
    <subcellularLocation>
        <location evidence="1">Nucleus</location>
    </subcellularLocation>
</comment>
<dbReference type="InterPro" id="IPR044822">
    <property type="entry name" value="Myb_DNA-bind_4"/>
</dbReference>
<feature type="region of interest" description="Disordered" evidence="6">
    <location>
        <begin position="1"/>
        <end position="22"/>
    </location>
</feature>
<evidence type="ECO:0000256" key="5">
    <source>
        <dbReference type="ARBA" id="ARBA00023242"/>
    </source>
</evidence>
<keyword evidence="3" id="KW-0238">DNA-binding</keyword>
<protein>
    <recommendedName>
        <fullName evidence="7">Myb-like domain-containing protein</fullName>
    </recommendedName>
</protein>
<dbReference type="InterPro" id="IPR001005">
    <property type="entry name" value="SANT/Myb"/>
</dbReference>
<name>A0A2N9GR49_FAGSY</name>
<gene>
    <name evidence="8" type="ORF">FSB_LOCUS29855</name>
</gene>
<evidence type="ECO:0000256" key="6">
    <source>
        <dbReference type="SAM" id="MobiDB-lite"/>
    </source>
</evidence>
<evidence type="ECO:0000256" key="3">
    <source>
        <dbReference type="ARBA" id="ARBA00023125"/>
    </source>
</evidence>
<dbReference type="GO" id="GO:0003677">
    <property type="term" value="F:DNA binding"/>
    <property type="evidence" value="ECO:0007669"/>
    <property type="project" value="UniProtKB-KW"/>
</dbReference>
<proteinExistence type="predicted"/>
<dbReference type="PANTHER" id="PTHR21654">
    <property type="entry name" value="FI21293P1"/>
    <property type="match status" value="1"/>
</dbReference>
<dbReference type="Pfam" id="PF13837">
    <property type="entry name" value="Myb_DNA-bind_4"/>
    <property type="match status" value="1"/>
</dbReference>
<accession>A0A2N9GR49</accession>
<evidence type="ECO:0000256" key="4">
    <source>
        <dbReference type="ARBA" id="ARBA00023163"/>
    </source>
</evidence>
<keyword evidence="5" id="KW-0539">Nucleus</keyword>
<evidence type="ECO:0000313" key="8">
    <source>
        <dbReference type="EMBL" id="SPD01973.1"/>
    </source>
</evidence>
<dbReference type="AlphaFoldDB" id="A0A2N9GR49"/>
<sequence>MEVFTGDGEIPSPEEAFPGHVAPFPDTTELIYSNPTASIHSSPAELITHRHSFPPQKLRPIRRSPPASSQLPETPMIAGNLEEDDVGFLRSQGVCAVNRVTEEYLEAPEMEKCTDRFGSGTGTDGWDPNCEVRVEEDDEESSSSSDDDYSSANVKEPMNRKRKRKSNKKLKLFLGSLVAKVMERQEEMHKELIEIIEKRGRERIIREEAWRQQEMERMKREEEIRAQETSRSLALISLIQNILGDEIQIPQPLITQCKEEDGGEIGMQNDVKCDPNNKRWPEAEVQALITLRATLEHKFRLTGSRGSIWEEISVGMYNMGYNRPAKKCKEKWENINKYFRRSMESGKKPSSNAKACQYFHDLNILYRNGLINPGFNVKNTTIEIEAKSEKD</sequence>
<evidence type="ECO:0000256" key="2">
    <source>
        <dbReference type="ARBA" id="ARBA00023015"/>
    </source>
</evidence>
<feature type="domain" description="Myb-like" evidence="7">
    <location>
        <begin position="272"/>
        <end position="336"/>
    </location>
</feature>
<dbReference type="FunFam" id="1.10.10.60:FF:000092">
    <property type="entry name" value="Trihelix transcription factor GT-2"/>
    <property type="match status" value="1"/>
</dbReference>
<evidence type="ECO:0000256" key="1">
    <source>
        <dbReference type="ARBA" id="ARBA00004123"/>
    </source>
</evidence>
<dbReference type="EMBL" id="OIVN01002247">
    <property type="protein sequence ID" value="SPD01973.1"/>
    <property type="molecule type" value="Genomic_DNA"/>
</dbReference>
<dbReference type="GO" id="GO:0005634">
    <property type="term" value="C:nucleus"/>
    <property type="evidence" value="ECO:0007669"/>
    <property type="project" value="UniProtKB-SubCell"/>
</dbReference>
<dbReference type="PROSITE" id="PS50090">
    <property type="entry name" value="MYB_LIKE"/>
    <property type="match status" value="1"/>
</dbReference>